<dbReference type="PANTHER" id="PTHR40035:SF1">
    <property type="entry name" value="ATP SYNTHASE PROTEIN I"/>
    <property type="match status" value="1"/>
</dbReference>
<name>A0A7X0LY64_9BACI</name>
<evidence type="ECO:0000313" key="8">
    <source>
        <dbReference type="Proteomes" id="UP000531594"/>
    </source>
</evidence>
<dbReference type="GO" id="GO:0005886">
    <property type="term" value="C:plasma membrane"/>
    <property type="evidence" value="ECO:0007669"/>
    <property type="project" value="UniProtKB-SubCell"/>
</dbReference>
<proteinExistence type="predicted"/>
<dbReference type="Pfam" id="PF03899">
    <property type="entry name" value="ATP-synt_I"/>
    <property type="match status" value="1"/>
</dbReference>
<keyword evidence="8" id="KW-1185">Reference proteome</keyword>
<evidence type="ECO:0000256" key="2">
    <source>
        <dbReference type="ARBA" id="ARBA00022475"/>
    </source>
</evidence>
<evidence type="ECO:0000256" key="4">
    <source>
        <dbReference type="ARBA" id="ARBA00022989"/>
    </source>
</evidence>
<feature type="transmembrane region" description="Helical" evidence="6">
    <location>
        <begin position="12"/>
        <end position="28"/>
    </location>
</feature>
<feature type="transmembrane region" description="Helical" evidence="6">
    <location>
        <begin position="73"/>
        <end position="90"/>
    </location>
</feature>
<keyword evidence="2" id="KW-1003">Cell membrane</keyword>
<evidence type="ECO:0000313" key="7">
    <source>
        <dbReference type="EMBL" id="MBB6447177.1"/>
    </source>
</evidence>
<reference evidence="7 8" key="1">
    <citation type="submission" date="2020-08" db="EMBL/GenBank/DDBJ databases">
        <title>Genomic Encyclopedia of Type Strains, Phase IV (KMG-IV): sequencing the most valuable type-strain genomes for metagenomic binning, comparative biology and taxonomic classification.</title>
        <authorList>
            <person name="Goeker M."/>
        </authorList>
    </citation>
    <scope>NUCLEOTIDE SEQUENCE [LARGE SCALE GENOMIC DNA]</scope>
    <source>
        <strain evidence="7 8">DSM 5391</strain>
    </source>
</reference>
<comment type="caution">
    <text evidence="7">The sequence shown here is derived from an EMBL/GenBank/DDBJ whole genome shotgun (WGS) entry which is preliminary data.</text>
</comment>
<accession>A0A7X0LY64</accession>
<evidence type="ECO:0000256" key="5">
    <source>
        <dbReference type="ARBA" id="ARBA00023136"/>
    </source>
</evidence>
<protein>
    <submittedName>
        <fullName evidence="7">ATP synthase protein I</fullName>
    </submittedName>
</protein>
<keyword evidence="4 6" id="KW-1133">Transmembrane helix</keyword>
<dbReference type="PANTHER" id="PTHR40035">
    <property type="entry name" value="ATP SYNTHASE PROTEIN I"/>
    <property type="match status" value="1"/>
</dbReference>
<dbReference type="EMBL" id="JACHGK010000018">
    <property type="protein sequence ID" value="MBB6447177.1"/>
    <property type="molecule type" value="Genomic_DNA"/>
</dbReference>
<dbReference type="InterPro" id="IPR005598">
    <property type="entry name" value="ATP_synth_I"/>
</dbReference>
<dbReference type="RefSeq" id="WP_184528888.1">
    <property type="nucleotide sequence ID" value="NZ_JACHGK010000018.1"/>
</dbReference>
<comment type="subcellular location">
    <subcellularLocation>
        <location evidence="1">Cell membrane</location>
        <topology evidence="1">Multi-pass membrane protein</topology>
    </subcellularLocation>
</comment>
<organism evidence="7 8">
    <name type="scientific">Bacillus benzoevorans</name>
    <dbReference type="NCBI Taxonomy" id="1456"/>
    <lineage>
        <taxon>Bacteria</taxon>
        <taxon>Bacillati</taxon>
        <taxon>Bacillota</taxon>
        <taxon>Bacilli</taxon>
        <taxon>Bacillales</taxon>
        <taxon>Bacillaceae</taxon>
        <taxon>Bacillus</taxon>
    </lineage>
</organism>
<feature type="transmembrane region" description="Helical" evidence="6">
    <location>
        <begin position="96"/>
        <end position="118"/>
    </location>
</feature>
<keyword evidence="3 6" id="KW-0812">Transmembrane</keyword>
<dbReference type="InterPro" id="IPR039072">
    <property type="entry name" value="ATP_synth_I_Bacilli"/>
</dbReference>
<dbReference type="Proteomes" id="UP000531594">
    <property type="component" value="Unassembled WGS sequence"/>
</dbReference>
<evidence type="ECO:0000256" key="6">
    <source>
        <dbReference type="SAM" id="Phobius"/>
    </source>
</evidence>
<evidence type="ECO:0000256" key="1">
    <source>
        <dbReference type="ARBA" id="ARBA00004651"/>
    </source>
</evidence>
<dbReference type="AlphaFoldDB" id="A0A7X0LY64"/>
<feature type="transmembrane region" description="Helical" evidence="6">
    <location>
        <begin position="34"/>
        <end position="53"/>
    </location>
</feature>
<evidence type="ECO:0000256" key="3">
    <source>
        <dbReference type="ARBA" id="ARBA00022692"/>
    </source>
</evidence>
<sequence>MTELSEVYARQRKYIFFILAILVLGWGFTDYQTIFLGLILGTAISLFNLWNLARRTEKFGEAVVKGGRKKRSLGMFTRMAASIAGVIIAMEFPEYFHVLSVVIGLMAAYIVIMIDSFLQLFNVHK</sequence>
<keyword evidence="5 6" id="KW-0472">Membrane</keyword>
<gene>
    <name evidence="7" type="ORF">HNR53_003856</name>
</gene>